<sequence length="246" mass="27469">MVLLYIVQRDWSTAAARMLIFVLSFEDRLSMHLHPGETEAVGWRVVTVLDAVRQLRDASPDVTGRPRVIAIDGRGGAGKTTLAERLRKGVPNSAIVHTDDIAWNHAYFDWGAVLVENILHPLHRGEAVNFRPDAWITHDRPGSITIPAGADFIWVEGTGIIREELAPWLDASVWMQGDLDEQERLLVVRDGDSPKQLEHVANWLLEELPFISREQPWARATMIVAGPPQIDHDPDTELVVAPPTSP</sequence>
<proteinExistence type="predicted"/>
<comment type="caution">
    <text evidence="2">The sequence shown here is derived from an EMBL/GenBank/DDBJ whole genome shotgun (WGS) entry which is preliminary data.</text>
</comment>
<organism evidence="2 3">
    <name type="scientific">Streptosporangium oxazolinicum</name>
    <dbReference type="NCBI Taxonomy" id="909287"/>
    <lineage>
        <taxon>Bacteria</taxon>
        <taxon>Bacillati</taxon>
        <taxon>Actinomycetota</taxon>
        <taxon>Actinomycetes</taxon>
        <taxon>Streptosporangiales</taxon>
        <taxon>Streptosporangiaceae</taxon>
        <taxon>Streptosporangium</taxon>
    </lineage>
</organism>
<evidence type="ECO:0000313" key="3">
    <source>
        <dbReference type="Proteomes" id="UP001501251"/>
    </source>
</evidence>
<accession>A0ABP8AXT4</accession>
<dbReference type="InterPro" id="IPR027417">
    <property type="entry name" value="P-loop_NTPase"/>
</dbReference>
<gene>
    <name evidence="2" type="ORF">GCM10022252_34870</name>
</gene>
<protein>
    <submittedName>
        <fullName evidence="2">4-amino-4-deoxychorismate synthase</fullName>
    </submittedName>
</protein>
<feature type="region of interest" description="Disordered" evidence="1">
    <location>
        <begin position="227"/>
        <end position="246"/>
    </location>
</feature>
<name>A0ABP8AXT4_9ACTN</name>
<dbReference type="Proteomes" id="UP001501251">
    <property type="component" value="Unassembled WGS sequence"/>
</dbReference>
<dbReference type="EMBL" id="BAABAQ010000005">
    <property type="protein sequence ID" value="GAA4192832.1"/>
    <property type="molecule type" value="Genomic_DNA"/>
</dbReference>
<evidence type="ECO:0000256" key="1">
    <source>
        <dbReference type="SAM" id="MobiDB-lite"/>
    </source>
</evidence>
<evidence type="ECO:0000313" key="2">
    <source>
        <dbReference type="EMBL" id="GAA4192832.1"/>
    </source>
</evidence>
<reference evidence="3" key="1">
    <citation type="journal article" date="2019" name="Int. J. Syst. Evol. Microbiol.">
        <title>The Global Catalogue of Microorganisms (GCM) 10K type strain sequencing project: providing services to taxonomists for standard genome sequencing and annotation.</title>
        <authorList>
            <consortium name="The Broad Institute Genomics Platform"/>
            <consortium name="The Broad Institute Genome Sequencing Center for Infectious Disease"/>
            <person name="Wu L."/>
            <person name="Ma J."/>
        </authorList>
    </citation>
    <scope>NUCLEOTIDE SEQUENCE [LARGE SCALE GENOMIC DNA]</scope>
    <source>
        <strain evidence="3">JCM 17388</strain>
    </source>
</reference>
<dbReference type="Gene3D" id="3.40.50.300">
    <property type="entry name" value="P-loop containing nucleotide triphosphate hydrolases"/>
    <property type="match status" value="1"/>
</dbReference>
<dbReference type="SUPFAM" id="SSF52540">
    <property type="entry name" value="P-loop containing nucleoside triphosphate hydrolases"/>
    <property type="match status" value="1"/>
</dbReference>
<keyword evidence="3" id="KW-1185">Reference proteome</keyword>